<evidence type="ECO:0000313" key="2">
    <source>
        <dbReference type="EMBL" id="OQS31932.1"/>
    </source>
</evidence>
<dbReference type="AlphaFoldDB" id="A0A1W0CB16"/>
<dbReference type="SUPFAM" id="SSF52821">
    <property type="entry name" value="Rhodanese/Cell cycle control phosphatase"/>
    <property type="match status" value="1"/>
</dbReference>
<protein>
    <submittedName>
        <fullName evidence="2">Rhodanese</fullName>
    </submittedName>
</protein>
<feature type="domain" description="Rhodanese" evidence="1">
    <location>
        <begin position="27"/>
        <end position="117"/>
    </location>
</feature>
<evidence type="ECO:0000313" key="3">
    <source>
        <dbReference type="Proteomes" id="UP000192721"/>
    </source>
</evidence>
<evidence type="ECO:0000259" key="1">
    <source>
        <dbReference type="PROSITE" id="PS50206"/>
    </source>
</evidence>
<gene>
    <name evidence="2" type="ORF">B0T45_22430</name>
</gene>
<dbReference type="Gene3D" id="3.40.250.10">
    <property type="entry name" value="Rhodanese-like domain"/>
    <property type="match status" value="1"/>
</dbReference>
<dbReference type="PANTHER" id="PTHR43031">
    <property type="entry name" value="FAD-DEPENDENT OXIDOREDUCTASE"/>
    <property type="match status" value="1"/>
</dbReference>
<dbReference type="InterPro" id="IPR001763">
    <property type="entry name" value="Rhodanese-like_dom"/>
</dbReference>
<reference evidence="2 3" key="1">
    <citation type="submission" date="2017-02" db="EMBL/GenBank/DDBJ databases">
        <title>Chromobacterium haemolyticum H5244.</title>
        <authorList>
            <person name="Gulvik C.A."/>
        </authorList>
    </citation>
    <scope>NUCLEOTIDE SEQUENCE [LARGE SCALE GENOMIC DNA]</scope>
    <source>
        <strain evidence="2 3">H5244</strain>
    </source>
</reference>
<proteinExistence type="predicted"/>
<organism evidence="2 3">
    <name type="scientific">Chromobacterium haemolyticum</name>
    <dbReference type="NCBI Taxonomy" id="394935"/>
    <lineage>
        <taxon>Bacteria</taxon>
        <taxon>Pseudomonadati</taxon>
        <taxon>Pseudomonadota</taxon>
        <taxon>Betaproteobacteria</taxon>
        <taxon>Neisseriales</taxon>
        <taxon>Chromobacteriaceae</taxon>
        <taxon>Chromobacterium</taxon>
    </lineage>
</organism>
<dbReference type="InterPro" id="IPR036873">
    <property type="entry name" value="Rhodanese-like_dom_sf"/>
</dbReference>
<dbReference type="PANTHER" id="PTHR43031:SF1">
    <property type="entry name" value="PYRIDINE NUCLEOTIDE-DISULPHIDE OXIDOREDUCTASE"/>
    <property type="match status" value="1"/>
</dbReference>
<dbReference type="Pfam" id="PF00581">
    <property type="entry name" value="Rhodanese"/>
    <property type="match status" value="1"/>
</dbReference>
<dbReference type="InterPro" id="IPR050229">
    <property type="entry name" value="GlpE_sulfurtransferase"/>
</dbReference>
<dbReference type="EMBL" id="MUKV01000053">
    <property type="protein sequence ID" value="OQS31932.1"/>
    <property type="molecule type" value="Genomic_DNA"/>
</dbReference>
<dbReference type="RefSeq" id="WP_081557036.1">
    <property type="nucleotide sequence ID" value="NZ_CP109905.1"/>
</dbReference>
<accession>A0A1W0CB16</accession>
<name>A0A1W0CB16_9NEIS</name>
<dbReference type="SMART" id="SM00450">
    <property type="entry name" value="RHOD"/>
    <property type="match status" value="1"/>
</dbReference>
<dbReference type="Proteomes" id="UP000192721">
    <property type="component" value="Unassembled WGS sequence"/>
</dbReference>
<comment type="caution">
    <text evidence="2">The sequence shown here is derived from an EMBL/GenBank/DDBJ whole genome shotgun (WGS) entry which is preliminary data.</text>
</comment>
<dbReference type="PROSITE" id="PS50206">
    <property type="entry name" value="RHODANESE_3"/>
    <property type="match status" value="1"/>
</dbReference>
<sequence>MLSQQDFYAAKLAYEMDAADVWSALQAGEKLVLIDARAEEAFLKETLPGAVSVPHRTMDEASTAHLPRDAVLVSFCDGIGCNASTKGALKLARLGFNVRELQGGLDWWVRDGYATTARAGVAVSCAC</sequence>